<dbReference type="AlphaFoldDB" id="A0A542D7F0"/>
<dbReference type="SUPFAM" id="SSF49401">
    <property type="entry name" value="Bacterial adhesins"/>
    <property type="match status" value="1"/>
</dbReference>
<feature type="signal peptide" evidence="5">
    <location>
        <begin position="1"/>
        <end position="26"/>
    </location>
</feature>
<reference evidence="7" key="2">
    <citation type="submission" date="2019-08" db="EMBL/GenBank/DDBJ databases">
        <title>Investigation of anaerobic lignin degradation for improved lignocellulosic biofuels.</title>
        <authorList>
            <person name="Deangelis K.PhD."/>
        </authorList>
    </citation>
    <scope>NUCLEOTIDE SEQUENCE [LARGE SCALE GENOMIC DNA]</scope>
    <source>
        <strain evidence="7">128R</strain>
    </source>
</reference>
<evidence type="ECO:0000259" key="6">
    <source>
        <dbReference type="Pfam" id="PF00419"/>
    </source>
</evidence>
<comment type="caution">
    <text evidence="7">The sequence shown here is derived from an EMBL/GenBank/DDBJ whole genome shotgun (WGS) entry which is preliminary data.</text>
</comment>
<feature type="domain" description="Fimbrial-type adhesion" evidence="6">
    <location>
        <begin position="202"/>
        <end position="376"/>
    </location>
</feature>
<feature type="chain" id="PRO_5021780904" evidence="5">
    <location>
        <begin position="27"/>
        <end position="377"/>
    </location>
</feature>
<keyword evidence="3 5" id="KW-0732">Signal</keyword>
<sequence>MTLLIKKAVIIALALIPLQFMTAAYASCGFSAQSAVKQVVSTTQPLLGGNITVGSEVANGTVVYKQNYIPTFGDVNIACTQSGAYQYQSLFSSTPLSLANWNTGIYAGKVYQTGVQGLGVVVTGAGDLIVPYNVGSTAGSTCASASSCIYIQSSTSSFWNFALFIIKIGPVAAGSISGSQLPCISQSAGQSGSLVTIARSCFSGTLNVVSKTCMTPDVNVSMGTFDVSQNFKGIGTATPWKDASINLTDCPIFYGTLNDARNTFYSDNGTTKVGTFTNNALGLTLAPNTSIIDDANGIMALKTDSVSASGIGIQLGYGNVGDASPSLVSFTNAKSYQMTNNAVTSLRLPLVARYIQTASSVTPGRADATATFTINYY</sequence>
<comment type="subcellular location">
    <subcellularLocation>
        <location evidence="1">Fimbrium</location>
    </subcellularLocation>
</comment>
<gene>
    <name evidence="7" type="ORF">FHU10_0990</name>
</gene>
<dbReference type="GO" id="GO:0009289">
    <property type="term" value="C:pilus"/>
    <property type="evidence" value="ECO:0007669"/>
    <property type="project" value="UniProtKB-SubCell"/>
</dbReference>
<comment type="similarity">
    <text evidence="2">Belongs to the fimbrial protein family.</text>
</comment>
<evidence type="ECO:0000256" key="5">
    <source>
        <dbReference type="SAM" id="SignalP"/>
    </source>
</evidence>
<evidence type="ECO:0000256" key="3">
    <source>
        <dbReference type="ARBA" id="ARBA00022729"/>
    </source>
</evidence>
<dbReference type="InterPro" id="IPR008966">
    <property type="entry name" value="Adhesion_dom_sf"/>
</dbReference>
<dbReference type="OrthoDB" id="6580839at2"/>
<dbReference type="Gene3D" id="2.60.40.3310">
    <property type="match status" value="1"/>
</dbReference>
<name>A0A542D7F0_SERFO</name>
<dbReference type="Pfam" id="PF00419">
    <property type="entry name" value="Fimbrial"/>
    <property type="match status" value="1"/>
</dbReference>
<dbReference type="PANTHER" id="PTHR33420:SF3">
    <property type="entry name" value="FIMBRIAL SUBUNIT ELFA"/>
    <property type="match status" value="1"/>
</dbReference>
<evidence type="ECO:0000256" key="2">
    <source>
        <dbReference type="ARBA" id="ARBA00006671"/>
    </source>
</evidence>
<evidence type="ECO:0000256" key="1">
    <source>
        <dbReference type="ARBA" id="ARBA00004561"/>
    </source>
</evidence>
<evidence type="ECO:0000256" key="4">
    <source>
        <dbReference type="ARBA" id="ARBA00023263"/>
    </source>
</evidence>
<dbReference type="InterPro" id="IPR036937">
    <property type="entry name" value="Adhesion_dom_fimbrial_sf"/>
</dbReference>
<dbReference type="InterPro" id="IPR050263">
    <property type="entry name" value="Bact_Fimbrial_Adh_Pro"/>
</dbReference>
<keyword evidence="4" id="KW-0281">Fimbrium</keyword>
<protein>
    <submittedName>
        <fullName evidence="7">Type 1 fimbria pilin</fullName>
    </submittedName>
</protein>
<dbReference type="InterPro" id="IPR000259">
    <property type="entry name" value="Adhesion_dom_fimbrial"/>
</dbReference>
<dbReference type="GO" id="GO:0043709">
    <property type="term" value="P:cell adhesion involved in single-species biofilm formation"/>
    <property type="evidence" value="ECO:0007669"/>
    <property type="project" value="TreeGrafter"/>
</dbReference>
<accession>A0A542D7F0</accession>
<evidence type="ECO:0000313" key="7">
    <source>
        <dbReference type="EMBL" id="TVZ68538.1"/>
    </source>
</evidence>
<dbReference type="Gene3D" id="2.60.40.1090">
    <property type="entry name" value="Fimbrial-type adhesion domain"/>
    <property type="match status" value="1"/>
</dbReference>
<dbReference type="PANTHER" id="PTHR33420">
    <property type="entry name" value="FIMBRIAL SUBUNIT ELFA-RELATED"/>
    <property type="match status" value="1"/>
</dbReference>
<organism evidence="7">
    <name type="scientific">Serratia fonticola</name>
    <dbReference type="NCBI Taxonomy" id="47917"/>
    <lineage>
        <taxon>Bacteria</taxon>
        <taxon>Pseudomonadati</taxon>
        <taxon>Pseudomonadota</taxon>
        <taxon>Gammaproteobacteria</taxon>
        <taxon>Enterobacterales</taxon>
        <taxon>Yersiniaceae</taxon>
        <taxon>Serratia</taxon>
    </lineage>
</organism>
<reference evidence="7" key="1">
    <citation type="submission" date="2019-06" db="EMBL/GenBank/DDBJ databases">
        <authorList>
            <person name="Deangelis K."/>
            <person name="Huntemann M."/>
            <person name="Clum A."/>
            <person name="Pillay M."/>
            <person name="Palaniappan K."/>
            <person name="Varghese N."/>
            <person name="Mikhailova N."/>
            <person name="Stamatis D."/>
            <person name="Reddy T."/>
            <person name="Daum C."/>
            <person name="Shapiro N."/>
            <person name="Ivanova N."/>
            <person name="Kyrpides N."/>
            <person name="Woyke T."/>
        </authorList>
    </citation>
    <scope>NUCLEOTIDE SEQUENCE [LARGE SCALE GENOMIC DNA]</scope>
    <source>
        <strain evidence="7">128R</strain>
    </source>
</reference>
<dbReference type="EMBL" id="VISQ01000001">
    <property type="protein sequence ID" value="TVZ68538.1"/>
    <property type="molecule type" value="Genomic_DNA"/>
</dbReference>
<proteinExistence type="inferred from homology"/>